<comment type="caution">
    <text evidence="2">The sequence shown here is derived from an EMBL/GenBank/DDBJ whole genome shotgun (WGS) entry which is preliminary data.</text>
</comment>
<feature type="compositionally biased region" description="Low complexity" evidence="1">
    <location>
        <begin position="368"/>
        <end position="377"/>
    </location>
</feature>
<evidence type="ECO:0000313" key="2">
    <source>
        <dbReference type="EMBL" id="ESZ99551.1"/>
    </source>
</evidence>
<feature type="compositionally biased region" description="Pro residues" evidence="1">
    <location>
        <begin position="465"/>
        <end position="474"/>
    </location>
</feature>
<feature type="region of interest" description="Disordered" evidence="1">
    <location>
        <begin position="444"/>
        <end position="491"/>
    </location>
</feature>
<dbReference type="HOGENOM" id="CLU_023303_2_0_1"/>
<feature type="region of interest" description="Disordered" evidence="1">
    <location>
        <begin position="537"/>
        <end position="559"/>
    </location>
</feature>
<feature type="compositionally biased region" description="Low complexity" evidence="1">
    <location>
        <begin position="448"/>
        <end position="464"/>
    </location>
</feature>
<feature type="region of interest" description="Disordered" evidence="1">
    <location>
        <begin position="315"/>
        <end position="418"/>
    </location>
</feature>
<organism evidence="2 3">
    <name type="scientific">Sclerotinia borealis (strain F-4128)</name>
    <dbReference type="NCBI Taxonomy" id="1432307"/>
    <lineage>
        <taxon>Eukaryota</taxon>
        <taxon>Fungi</taxon>
        <taxon>Dikarya</taxon>
        <taxon>Ascomycota</taxon>
        <taxon>Pezizomycotina</taxon>
        <taxon>Leotiomycetes</taxon>
        <taxon>Helotiales</taxon>
        <taxon>Sclerotiniaceae</taxon>
        <taxon>Sclerotinia</taxon>
    </lineage>
</organism>
<evidence type="ECO:0000256" key="1">
    <source>
        <dbReference type="SAM" id="MobiDB-lite"/>
    </source>
</evidence>
<accession>W9CUH0</accession>
<feature type="compositionally biased region" description="Basic residues" evidence="1">
    <location>
        <begin position="358"/>
        <end position="367"/>
    </location>
</feature>
<dbReference type="EMBL" id="AYSA01000004">
    <property type="protein sequence ID" value="ESZ99551.1"/>
    <property type="molecule type" value="Genomic_DNA"/>
</dbReference>
<proteinExistence type="predicted"/>
<evidence type="ECO:0000313" key="3">
    <source>
        <dbReference type="Proteomes" id="UP000019487"/>
    </source>
</evidence>
<reference evidence="2 3" key="1">
    <citation type="journal article" date="2014" name="Genome Announc.">
        <title>Draft genome sequence of Sclerotinia borealis, a psychrophilic plant pathogenic fungus.</title>
        <authorList>
            <person name="Mardanov A.V."/>
            <person name="Beletsky A.V."/>
            <person name="Kadnikov V.V."/>
            <person name="Ignatov A.N."/>
            <person name="Ravin N.V."/>
        </authorList>
    </citation>
    <scope>NUCLEOTIDE SEQUENCE [LARGE SCALE GENOMIC DNA]</scope>
    <source>
        <strain evidence="3">F-4157</strain>
    </source>
</reference>
<dbReference type="PANTHER" id="PTHR38887:SF1">
    <property type="entry name" value="RAS MODIFICATION PROTEIN ERF4"/>
    <property type="match status" value="1"/>
</dbReference>
<name>W9CUH0_SCLBF</name>
<dbReference type="PANTHER" id="PTHR38887">
    <property type="entry name" value="CHROMOSOME 21, WHOLE GENOME SHOTGUN SEQUENCE"/>
    <property type="match status" value="1"/>
</dbReference>
<dbReference type="InterPro" id="IPR053221">
    <property type="entry name" value="Burnettramic_acid_biosynth"/>
</dbReference>
<feature type="compositionally biased region" description="Polar residues" evidence="1">
    <location>
        <begin position="38"/>
        <end position="59"/>
    </location>
</feature>
<dbReference type="AlphaFoldDB" id="W9CUH0"/>
<feature type="compositionally biased region" description="Basic and acidic residues" evidence="1">
    <location>
        <begin position="345"/>
        <end position="357"/>
    </location>
</feature>
<dbReference type="Proteomes" id="UP000019487">
    <property type="component" value="Unassembled WGS sequence"/>
</dbReference>
<protein>
    <submittedName>
        <fullName evidence="2">Uncharacterized protein</fullName>
    </submittedName>
</protein>
<gene>
    <name evidence="2" type="ORF">SBOR_0116</name>
</gene>
<feature type="region of interest" description="Disordered" evidence="1">
    <location>
        <begin position="21"/>
        <end position="59"/>
    </location>
</feature>
<sequence length="582" mass="64311">MGKLVGLISSGIGLAMEAKTSYSSSNKTYSKDADRGSDTNLSQVSRRTPSKAYQSSNDDQAYRDLQVYADYQNTLSDRISDDMQRDEHYREYLAASPRTQSTRSTHERDVSFYAHELPSQRNQPARGLSCPVILPQRRPEAQSRGIIRAYSLELADCGIDEDTFLDFIDDFNEAHKASPYLDAVNVAAQGVGFAPGITPMVVSMVVPIAVRAAKGYQTQRQSTSFLDRANAELFIPHGLFAMVLTFKPSQTQDPHGAPGEVQLPLSAPLIYPEDDRRAQQTGFKKMGHFIADYGDRRAQARYAYSNPDSTLASPLPKFESRWGDPNHAANSGGLKSLLTGVPNDKSARKQERQDRKQDKKGRRRRRSSSSGSARRGGLISSALGAVGDASGRKSNPGGGRPTLIGAARGMVNGPGKQDQSIIKGIRGIGMQTDILYLMITNNSEDRSSIPSTRSQTPSTSTYTSPPFPPFPPAQTQPTKSEVDNWSKSQARDQQLIYPISYPDRTLVYPAQQQQKQQNNNPYTGMGMGMAMGRQDQVASPSSSRMGYVDHHDAPPPAYREAMPTRYYDRMRQHDEEFYVPTL</sequence>
<keyword evidence="3" id="KW-1185">Reference proteome</keyword>
<dbReference type="OrthoDB" id="3433125at2759"/>